<dbReference type="PANTHER" id="PTHR17039:SF0">
    <property type="entry name" value="U3 SMALL NUCLEOLAR RIBONUCLEOPROTEIN PROTEIN MPP10"/>
    <property type="match status" value="1"/>
</dbReference>
<proteinExistence type="inferred from homology"/>
<feature type="compositionally biased region" description="Basic and acidic residues" evidence="8">
    <location>
        <begin position="258"/>
        <end position="268"/>
    </location>
</feature>
<comment type="caution">
    <text evidence="9">The sequence shown here is derived from an EMBL/GenBank/DDBJ whole genome shotgun (WGS) entry which is preliminary data.</text>
</comment>
<evidence type="ECO:0000256" key="7">
    <source>
        <dbReference type="PIRNR" id="PIRNR017300"/>
    </source>
</evidence>
<feature type="compositionally biased region" description="Acidic residues" evidence="8">
    <location>
        <begin position="176"/>
        <end position="211"/>
    </location>
</feature>
<dbReference type="Proteomes" id="UP001583280">
    <property type="component" value="Unassembled WGS sequence"/>
</dbReference>
<evidence type="ECO:0000256" key="4">
    <source>
        <dbReference type="ARBA" id="ARBA00023242"/>
    </source>
</evidence>
<dbReference type="PIRSF" id="PIRSF017300">
    <property type="entry name" value="snoRNP_Mpp10"/>
    <property type="match status" value="1"/>
</dbReference>
<keyword evidence="3 7" id="KW-0698">rRNA processing</keyword>
<feature type="compositionally biased region" description="Basic residues" evidence="8">
    <location>
        <begin position="370"/>
        <end position="385"/>
    </location>
</feature>
<comment type="subcellular location">
    <subcellularLocation>
        <location evidence="1 7">Nucleus</location>
        <location evidence="1 7">Nucleolus</location>
    </subcellularLocation>
</comment>
<feature type="compositionally biased region" description="Acidic residues" evidence="8">
    <location>
        <begin position="337"/>
        <end position="353"/>
    </location>
</feature>
<feature type="compositionally biased region" description="Acidic residues" evidence="8">
    <location>
        <begin position="406"/>
        <end position="419"/>
    </location>
</feature>
<keyword evidence="2 7" id="KW-0690">Ribosome biogenesis</keyword>
<sequence>MADGSIDSSLTSTSQTLTLPATTANTSAMATTGSSSPYSDFLESLQRDNRHTFLRPTSDIATSSLNFVKLTLDDFASKVSDEQLAFVRELNKKRKRSDGPVAKGEVLKLRKVHVDGLETSQIWQQAHKIISSSLAYSQDVIHELVEKKDIISSSNNGSGSEAEELGSNSDGYSDSNGDDEDEDQSEDDQDGSENEGEYDETEFTGLDDDDNEQKVTEDQDIEQLGGQDSEEGNESEDDGGSYTEDPFGLNDGFFDIDEFNRQSQRLEEQDANGDPYADHVSDEEEIDWSADPMSKPSKSKSKSGDNVKMNDDDSDAEDDEENGPTFGNVDLFAPDGASEDGLSDQEAAEEPDNEFNANNIYFKDYFAPPPKRKSQAGASKPRKQPKKIEDADVDRAMNDVRRDLFDDMSEDSANEDDLSDASAGDPKSRRSAHERKQYKLAEEIRKLEAAAVEKRQWTLSGEAAAVDRPANSLLEEDLDFEYAGKPVPMITPEVTEGIEDMIKRRILAREFDEVIRRRPDTAVADTRRGLVEIDDTKSKKGLAEIYEEEHIKNANPDSYISQSDEKTQREEREVEAMWKSVCAKLDALSSWHYKPKPAEPSLTVVSDVATVAMEDAMPTTAQGVTNDSAIAPQELYKTSGATAAKGELVTRSGLPLARQELSRDERQRMRRRDKERMAKDASDPDARLSKKAKMQKDTIEDLRKGGVKVVNRKGEVVDVDGNKIKADKTMSLGNYKL</sequence>
<dbReference type="EMBL" id="JAWDJO010000152">
    <property type="protein sequence ID" value="KAL1891556.1"/>
    <property type="molecule type" value="Genomic_DNA"/>
</dbReference>
<evidence type="ECO:0000256" key="5">
    <source>
        <dbReference type="ARBA" id="ARBA00023274"/>
    </source>
</evidence>
<evidence type="ECO:0000256" key="1">
    <source>
        <dbReference type="ARBA" id="ARBA00004604"/>
    </source>
</evidence>
<feature type="compositionally biased region" description="Basic and acidic residues" evidence="8">
    <location>
        <begin position="386"/>
        <end position="405"/>
    </location>
</feature>
<evidence type="ECO:0000256" key="6">
    <source>
        <dbReference type="ARBA" id="ARBA00029455"/>
    </source>
</evidence>
<evidence type="ECO:0000313" key="9">
    <source>
        <dbReference type="EMBL" id="KAL1891556.1"/>
    </source>
</evidence>
<dbReference type="InterPro" id="IPR012173">
    <property type="entry name" value="Mpp10"/>
</dbReference>
<feature type="compositionally biased region" description="Acidic residues" evidence="8">
    <location>
        <begin position="228"/>
        <end position="239"/>
    </location>
</feature>
<comment type="function">
    <text evidence="7">Involved in nucleolar processing of pre-18S ribosomal RNA.</text>
</comment>
<organism evidence="9 10">
    <name type="scientific">Ceratocystis pirilliformis</name>
    <dbReference type="NCBI Taxonomy" id="259994"/>
    <lineage>
        <taxon>Eukaryota</taxon>
        <taxon>Fungi</taxon>
        <taxon>Dikarya</taxon>
        <taxon>Ascomycota</taxon>
        <taxon>Pezizomycotina</taxon>
        <taxon>Sordariomycetes</taxon>
        <taxon>Hypocreomycetidae</taxon>
        <taxon>Microascales</taxon>
        <taxon>Ceratocystidaceae</taxon>
        <taxon>Ceratocystis</taxon>
    </lineage>
</organism>
<gene>
    <name evidence="9" type="primary">MPP10</name>
    <name evidence="9" type="ORF">Cpir12675_004928</name>
</gene>
<dbReference type="Pfam" id="PF04006">
    <property type="entry name" value="Mpp10"/>
    <property type="match status" value="1"/>
</dbReference>
<evidence type="ECO:0000256" key="3">
    <source>
        <dbReference type="ARBA" id="ARBA00022552"/>
    </source>
</evidence>
<protein>
    <recommendedName>
        <fullName evidence="7">U3 small nucleolar ribonucleoprotein protein MPP10</fullName>
    </recommendedName>
</protein>
<feature type="compositionally biased region" description="Low complexity" evidence="8">
    <location>
        <begin position="152"/>
        <end position="175"/>
    </location>
</feature>
<keyword evidence="10" id="KW-1185">Reference proteome</keyword>
<evidence type="ECO:0000256" key="2">
    <source>
        <dbReference type="ARBA" id="ARBA00022517"/>
    </source>
</evidence>
<feature type="compositionally biased region" description="Acidic residues" evidence="8">
    <location>
        <begin position="312"/>
        <end position="322"/>
    </location>
</feature>
<evidence type="ECO:0000313" key="10">
    <source>
        <dbReference type="Proteomes" id="UP001583280"/>
    </source>
</evidence>
<keyword evidence="4 7" id="KW-0539">Nucleus</keyword>
<feature type="region of interest" description="Disordered" evidence="8">
    <location>
        <begin position="151"/>
        <end position="438"/>
    </location>
</feature>
<evidence type="ECO:0000256" key="8">
    <source>
        <dbReference type="SAM" id="MobiDB-lite"/>
    </source>
</evidence>
<keyword evidence="5 7" id="KW-0687">Ribonucleoprotein</keyword>
<accession>A0ABR3YTE0</accession>
<comment type="similarity">
    <text evidence="6 7">Belongs to the MPP10 family.</text>
</comment>
<feature type="region of interest" description="Disordered" evidence="8">
    <location>
        <begin position="660"/>
        <end position="700"/>
    </location>
</feature>
<reference evidence="9 10" key="1">
    <citation type="journal article" date="2024" name="IMA Fungus">
        <title>IMA Genome - F19 : A genome assembly and annotation guide to empower mycologists, including annotated draft genome sequences of Ceratocystis pirilliformis, Diaporthe australafricana, Fusarium ophioides, Paecilomyces lecythidis, and Sporothrix stenoceras.</title>
        <authorList>
            <person name="Aylward J."/>
            <person name="Wilson A.M."/>
            <person name="Visagie C.M."/>
            <person name="Spraker J."/>
            <person name="Barnes I."/>
            <person name="Buitendag C."/>
            <person name="Ceriani C."/>
            <person name="Del Mar Angel L."/>
            <person name="du Plessis D."/>
            <person name="Fuchs T."/>
            <person name="Gasser K."/>
            <person name="Kramer D."/>
            <person name="Li W."/>
            <person name="Munsamy K."/>
            <person name="Piso A."/>
            <person name="Price J.L."/>
            <person name="Sonnekus B."/>
            <person name="Thomas C."/>
            <person name="van der Nest A."/>
            <person name="van Dijk A."/>
            <person name="van Heerden A."/>
            <person name="van Vuuren N."/>
            <person name="Yilmaz N."/>
            <person name="Duong T.A."/>
            <person name="van der Merwe N.A."/>
            <person name="Wingfield M.J."/>
            <person name="Wingfield B.D."/>
        </authorList>
    </citation>
    <scope>NUCLEOTIDE SEQUENCE [LARGE SCALE GENOMIC DNA]</scope>
    <source>
        <strain evidence="9 10">CMW 12675</strain>
    </source>
</reference>
<feature type="compositionally biased region" description="Basic and acidic residues" evidence="8">
    <location>
        <begin position="302"/>
        <end position="311"/>
    </location>
</feature>
<dbReference type="PANTHER" id="PTHR17039">
    <property type="entry name" value="U3 SMALL NUCLEOLAR RIBONUCLEOPROTEIN PROTEIN MPP10"/>
    <property type="match status" value="1"/>
</dbReference>
<name>A0ABR3YTE0_9PEZI</name>